<dbReference type="CDD" id="cd03224">
    <property type="entry name" value="ABC_TM1139_LivF_branched"/>
    <property type="match status" value="1"/>
</dbReference>
<dbReference type="SUPFAM" id="SSF52540">
    <property type="entry name" value="P-loop containing nucleoside triphosphate hydrolases"/>
    <property type="match status" value="1"/>
</dbReference>
<dbReference type="GO" id="GO:0015658">
    <property type="term" value="F:branched-chain amino acid transmembrane transporter activity"/>
    <property type="evidence" value="ECO:0007669"/>
    <property type="project" value="TreeGrafter"/>
</dbReference>
<dbReference type="PANTHER" id="PTHR43820:SF4">
    <property type="entry name" value="HIGH-AFFINITY BRANCHED-CHAIN AMINO ACID TRANSPORT ATP-BINDING PROTEIN LIVF"/>
    <property type="match status" value="1"/>
</dbReference>
<dbReference type="Pfam" id="PF00005">
    <property type="entry name" value="ABC_tran"/>
    <property type="match status" value="1"/>
</dbReference>
<dbReference type="InterPro" id="IPR003439">
    <property type="entry name" value="ABC_transporter-like_ATP-bd"/>
</dbReference>
<dbReference type="InterPro" id="IPR027417">
    <property type="entry name" value="P-loop_NTPase"/>
</dbReference>
<dbReference type="InterPro" id="IPR052156">
    <property type="entry name" value="BCAA_Transport_ATP-bd_LivF"/>
</dbReference>
<evidence type="ECO:0000256" key="1">
    <source>
        <dbReference type="ARBA" id="ARBA00005417"/>
    </source>
</evidence>
<dbReference type="EMBL" id="CP063362">
    <property type="protein sequence ID" value="QRG08627.1"/>
    <property type="molecule type" value="Genomic_DNA"/>
</dbReference>
<dbReference type="PANTHER" id="PTHR43820">
    <property type="entry name" value="HIGH-AFFINITY BRANCHED-CHAIN AMINO ACID TRANSPORT ATP-BINDING PROTEIN LIVF"/>
    <property type="match status" value="1"/>
</dbReference>
<keyword evidence="2" id="KW-0813">Transport</keyword>
<keyword evidence="8" id="KW-1185">Reference proteome</keyword>
<dbReference type="InterPro" id="IPR003593">
    <property type="entry name" value="AAA+_ATPase"/>
</dbReference>
<dbReference type="GO" id="GO:0016887">
    <property type="term" value="F:ATP hydrolysis activity"/>
    <property type="evidence" value="ECO:0007669"/>
    <property type="project" value="InterPro"/>
</dbReference>
<protein>
    <submittedName>
        <fullName evidence="7">ABC transporter ATP-binding protein</fullName>
    </submittedName>
</protein>
<dbReference type="PROSITE" id="PS50893">
    <property type="entry name" value="ABC_TRANSPORTER_2"/>
    <property type="match status" value="1"/>
</dbReference>
<comment type="similarity">
    <text evidence="1">Belongs to the ABC transporter superfamily.</text>
</comment>
<evidence type="ECO:0000259" key="6">
    <source>
        <dbReference type="PROSITE" id="PS50893"/>
    </source>
</evidence>
<evidence type="ECO:0000256" key="5">
    <source>
        <dbReference type="ARBA" id="ARBA00022970"/>
    </source>
</evidence>
<proteinExistence type="inferred from homology"/>
<evidence type="ECO:0000313" key="7">
    <source>
        <dbReference type="EMBL" id="QRG08627.1"/>
    </source>
</evidence>
<evidence type="ECO:0000256" key="3">
    <source>
        <dbReference type="ARBA" id="ARBA00022741"/>
    </source>
</evidence>
<gene>
    <name evidence="7" type="ORF">EZH22_10265</name>
</gene>
<dbReference type="KEGG" id="xdi:EZH22_10265"/>
<keyword evidence="3" id="KW-0547">Nucleotide-binding</keyword>
<evidence type="ECO:0000256" key="2">
    <source>
        <dbReference type="ARBA" id="ARBA00022448"/>
    </source>
</evidence>
<dbReference type="Gene3D" id="3.40.50.300">
    <property type="entry name" value="P-loop containing nucleotide triphosphate hydrolases"/>
    <property type="match status" value="1"/>
</dbReference>
<dbReference type="Proteomes" id="UP000596427">
    <property type="component" value="Chromosome"/>
</dbReference>
<dbReference type="RefSeq" id="WP_203195538.1">
    <property type="nucleotide sequence ID" value="NZ_CP063362.1"/>
</dbReference>
<dbReference type="AlphaFoldDB" id="A0A974PRX9"/>
<dbReference type="SMART" id="SM00382">
    <property type="entry name" value="AAA"/>
    <property type="match status" value="1"/>
</dbReference>
<keyword evidence="5" id="KW-0029">Amino-acid transport</keyword>
<evidence type="ECO:0000256" key="4">
    <source>
        <dbReference type="ARBA" id="ARBA00022840"/>
    </source>
</evidence>
<name>A0A974PRX9_9HYPH</name>
<dbReference type="GO" id="GO:0015807">
    <property type="term" value="P:L-amino acid transport"/>
    <property type="evidence" value="ECO:0007669"/>
    <property type="project" value="TreeGrafter"/>
</dbReference>
<evidence type="ECO:0000313" key="8">
    <source>
        <dbReference type="Proteomes" id="UP000596427"/>
    </source>
</evidence>
<sequence length="232" mass="25471">MLEVSGLNSYYGESHILHGIDLTVPAGGRVALIGRNGAGKSTFLKSLMGAGPTARGEIRWDGRNLKAMAPYARARLGMAFVPEDRRILGNLTVFENLKIVRGHTSSGRMATPEEILDQFPLLKPLKERLGGVLSGGQQQLLALARAEISNPRLLLLDEPTEGLAPVIVENMVADVQRICRNGCSLLLCEQSLWFSRRCTDYVHVIDSGRLVFSGLWQELDAAEDVMKRYIGI</sequence>
<keyword evidence="4 7" id="KW-0067">ATP-binding</keyword>
<feature type="domain" description="ABC transporter" evidence="6">
    <location>
        <begin position="2"/>
        <end position="232"/>
    </location>
</feature>
<accession>A0A974PRX9</accession>
<reference evidence="7 8" key="1">
    <citation type="submission" date="2020-10" db="EMBL/GenBank/DDBJ databases">
        <title>Degradation of 1,4-Dioxane by Xanthobacter sp. YN2, via a Novel Group-2 Soluble Di-Iron Monooxygenase.</title>
        <authorList>
            <person name="Ma F."/>
            <person name="Wang Y."/>
            <person name="Yang J."/>
            <person name="Guo H."/>
            <person name="Su D."/>
            <person name="Yu L."/>
        </authorList>
    </citation>
    <scope>NUCLEOTIDE SEQUENCE [LARGE SCALE GENOMIC DNA]</scope>
    <source>
        <strain evidence="7 8">YN2</strain>
    </source>
</reference>
<organism evidence="7 8">
    <name type="scientific">Xanthobacter dioxanivorans</name>
    <dbReference type="NCBI Taxonomy" id="2528964"/>
    <lineage>
        <taxon>Bacteria</taxon>
        <taxon>Pseudomonadati</taxon>
        <taxon>Pseudomonadota</taxon>
        <taxon>Alphaproteobacteria</taxon>
        <taxon>Hyphomicrobiales</taxon>
        <taxon>Xanthobacteraceae</taxon>
        <taxon>Xanthobacter</taxon>
    </lineage>
</organism>
<dbReference type="GO" id="GO:0005524">
    <property type="term" value="F:ATP binding"/>
    <property type="evidence" value="ECO:0007669"/>
    <property type="project" value="UniProtKB-KW"/>
</dbReference>